<evidence type="ECO:0000259" key="2">
    <source>
        <dbReference type="Pfam" id="PF02698"/>
    </source>
</evidence>
<proteinExistence type="predicted"/>
<dbReference type="Pfam" id="PF02698">
    <property type="entry name" value="DUF218"/>
    <property type="match status" value="1"/>
</dbReference>
<dbReference type="Gene3D" id="3.40.50.620">
    <property type="entry name" value="HUPs"/>
    <property type="match status" value="1"/>
</dbReference>
<gene>
    <name evidence="3" type="ORF">CD29_10030</name>
</gene>
<dbReference type="EMBL" id="JPVN01000010">
    <property type="protein sequence ID" value="KGR78706.1"/>
    <property type="molecule type" value="Genomic_DNA"/>
</dbReference>
<dbReference type="InterPro" id="IPR051599">
    <property type="entry name" value="Cell_Envelope_Assoc"/>
</dbReference>
<dbReference type="RefSeq" id="WP_036185942.1">
    <property type="nucleotide sequence ID" value="NZ_AVDA01000010.1"/>
</dbReference>
<reference evidence="3 4" key="1">
    <citation type="submission" date="2014-02" db="EMBL/GenBank/DDBJ databases">
        <title>Draft genome sequence of Lysinibacillus manganicus DSM 26584T.</title>
        <authorList>
            <person name="Zhang F."/>
            <person name="Wang G."/>
            <person name="Zhang L."/>
        </authorList>
    </citation>
    <scope>NUCLEOTIDE SEQUENCE [LARGE SCALE GENOMIC DNA]</scope>
    <source>
        <strain evidence="3 4">DSM 26584</strain>
    </source>
</reference>
<dbReference type="PANTHER" id="PTHR30336:SF4">
    <property type="entry name" value="ENVELOPE BIOGENESIS FACTOR ELYC"/>
    <property type="match status" value="1"/>
</dbReference>
<feature type="domain" description="DUF218" evidence="2">
    <location>
        <begin position="39"/>
        <end position="178"/>
    </location>
</feature>
<evidence type="ECO:0000313" key="3">
    <source>
        <dbReference type="EMBL" id="KGR78706.1"/>
    </source>
</evidence>
<sequence length="190" mass="21071">MKYWISGIILFVLLIFLGYFWLGAEIEKGQTTTADGTNDYLIILGAKVKPSGVPSLSLQNRLEVAIEYLNQYEHVQVIVSGGQGHDEPATEASVMANYLINAGIDPLRIHLEENSTSTYENLLYSKKLLPEGVTEVTIISNDFHLTRAKYLAKVVGLETDVIGAPTPNSVRTKSLLRERLALLKTYIFGK</sequence>
<comment type="caution">
    <text evidence="3">The sequence shown here is derived from an EMBL/GenBank/DDBJ whole genome shotgun (WGS) entry which is preliminary data.</text>
</comment>
<keyword evidence="1" id="KW-1133">Transmembrane helix</keyword>
<accession>A0A0A3I1J7</accession>
<keyword evidence="1" id="KW-0812">Transmembrane</keyword>
<feature type="transmembrane region" description="Helical" evidence="1">
    <location>
        <begin position="7"/>
        <end position="24"/>
    </location>
</feature>
<keyword evidence="1" id="KW-0472">Membrane</keyword>
<dbReference type="eggNOG" id="COG1434">
    <property type="taxonomic scope" value="Bacteria"/>
</dbReference>
<dbReference type="AlphaFoldDB" id="A0A0A3I1J7"/>
<dbReference type="OrthoDB" id="9782395at2"/>
<dbReference type="PANTHER" id="PTHR30336">
    <property type="entry name" value="INNER MEMBRANE PROTEIN, PROBABLE PERMEASE"/>
    <property type="match status" value="1"/>
</dbReference>
<keyword evidence="4" id="KW-1185">Reference proteome</keyword>
<dbReference type="GO" id="GO:0005886">
    <property type="term" value="C:plasma membrane"/>
    <property type="evidence" value="ECO:0007669"/>
    <property type="project" value="TreeGrafter"/>
</dbReference>
<evidence type="ECO:0000256" key="1">
    <source>
        <dbReference type="SAM" id="Phobius"/>
    </source>
</evidence>
<dbReference type="GO" id="GO:0043164">
    <property type="term" value="P:Gram-negative-bacterium-type cell wall biogenesis"/>
    <property type="evidence" value="ECO:0007669"/>
    <property type="project" value="TreeGrafter"/>
</dbReference>
<protein>
    <submittedName>
        <fullName evidence="3">Vancomycin resistance protein</fullName>
    </submittedName>
</protein>
<dbReference type="Proteomes" id="UP000030416">
    <property type="component" value="Unassembled WGS sequence"/>
</dbReference>
<dbReference type="InterPro" id="IPR003848">
    <property type="entry name" value="DUF218"/>
</dbReference>
<dbReference type="STRING" id="1384049.CD29_10030"/>
<organism evidence="3 4">
    <name type="scientific">Ureibacillus manganicus DSM 26584</name>
    <dbReference type="NCBI Taxonomy" id="1384049"/>
    <lineage>
        <taxon>Bacteria</taxon>
        <taxon>Bacillati</taxon>
        <taxon>Bacillota</taxon>
        <taxon>Bacilli</taxon>
        <taxon>Bacillales</taxon>
        <taxon>Caryophanaceae</taxon>
        <taxon>Ureibacillus</taxon>
    </lineage>
</organism>
<evidence type="ECO:0000313" key="4">
    <source>
        <dbReference type="Proteomes" id="UP000030416"/>
    </source>
</evidence>
<dbReference type="GO" id="GO:0000270">
    <property type="term" value="P:peptidoglycan metabolic process"/>
    <property type="evidence" value="ECO:0007669"/>
    <property type="project" value="TreeGrafter"/>
</dbReference>
<dbReference type="InterPro" id="IPR014729">
    <property type="entry name" value="Rossmann-like_a/b/a_fold"/>
</dbReference>
<dbReference type="CDD" id="cd06259">
    <property type="entry name" value="YdcF-like"/>
    <property type="match status" value="1"/>
</dbReference>
<name>A0A0A3I1J7_9BACL</name>